<dbReference type="AlphaFoldDB" id="A0A0P9AAK5"/>
<evidence type="ECO:0000313" key="3">
    <source>
        <dbReference type="Proteomes" id="UP000007801"/>
    </source>
</evidence>
<keyword evidence="3" id="KW-1185">Reference proteome</keyword>
<feature type="region of interest" description="Disordered" evidence="1">
    <location>
        <begin position="28"/>
        <end position="61"/>
    </location>
</feature>
<evidence type="ECO:0000256" key="1">
    <source>
        <dbReference type="SAM" id="MobiDB-lite"/>
    </source>
</evidence>
<protein>
    <submittedName>
        <fullName evidence="2">Uncharacterized protein, isoform A</fullName>
    </submittedName>
</protein>
<name>A0A0P9AAK5_DROAN</name>
<evidence type="ECO:0000313" key="2">
    <source>
        <dbReference type="EMBL" id="KPU75312.1"/>
    </source>
</evidence>
<reference evidence="2 3" key="1">
    <citation type="journal article" date="2007" name="Nature">
        <title>Evolution of genes and genomes on the Drosophila phylogeny.</title>
        <authorList>
            <consortium name="Drosophila 12 Genomes Consortium"/>
            <person name="Clark A.G."/>
            <person name="Eisen M.B."/>
            <person name="Smith D.R."/>
            <person name="Bergman C.M."/>
            <person name="Oliver B."/>
            <person name="Markow T.A."/>
            <person name="Kaufman T.C."/>
            <person name="Kellis M."/>
            <person name="Gelbart W."/>
            <person name="Iyer V.N."/>
            <person name="Pollard D.A."/>
            <person name="Sackton T.B."/>
            <person name="Larracuente A.M."/>
            <person name="Singh N.D."/>
            <person name="Abad J.P."/>
            <person name="Abt D.N."/>
            <person name="Adryan B."/>
            <person name="Aguade M."/>
            <person name="Akashi H."/>
            <person name="Anderson W.W."/>
            <person name="Aquadro C.F."/>
            <person name="Ardell D.H."/>
            <person name="Arguello R."/>
            <person name="Artieri C.G."/>
            <person name="Barbash D.A."/>
            <person name="Barker D."/>
            <person name="Barsanti P."/>
            <person name="Batterham P."/>
            <person name="Batzoglou S."/>
            <person name="Begun D."/>
            <person name="Bhutkar A."/>
            <person name="Blanco E."/>
            <person name="Bosak S.A."/>
            <person name="Bradley R.K."/>
            <person name="Brand A.D."/>
            <person name="Brent M.R."/>
            <person name="Brooks A.N."/>
            <person name="Brown R.H."/>
            <person name="Butlin R.K."/>
            <person name="Caggese C."/>
            <person name="Calvi B.R."/>
            <person name="Bernardo de Carvalho A."/>
            <person name="Caspi A."/>
            <person name="Castrezana S."/>
            <person name="Celniker S.E."/>
            <person name="Chang J.L."/>
            <person name="Chapple C."/>
            <person name="Chatterji S."/>
            <person name="Chinwalla A."/>
            <person name="Civetta A."/>
            <person name="Clifton S.W."/>
            <person name="Comeron J.M."/>
            <person name="Costello J.C."/>
            <person name="Coyne J.A."/>
            <person name="Daub J."/>
            <person name="David R.G."/>
            <person name="Delcher A.L."/>
            <person name="Delehaunty K."/>
            <person name="Do C.B."/>
            <person name="Ebling H."/>
            <person name="Edwards K."/>
            <person name="Eickbush T."/>
            <person name="Evans J.D."/>
            <person name="Filipski A."/>
            <person name="Findeiss S."/>
            <person name="Freyhult E."/>
            <person name="Fulton L."/>
            <person name="Fulton R."/>
            <person name="Garcia A.C."/>
            <person name="Gardiner A."/>
            <person name="Garfield D.A."/>
            <person name="Garvin B.E."/>
            <person name="Gibson G."/>
            <person name="Gilbert D."/>
            <person name="Gnerre S."/>
            <person name="Godfrey J."/>
            <person name="Good R."/>
            <person name="Gotea V."/>
            <person name="Gravely B."/>
            <person name="Greenberg A.J."/>
            <person name="Griffiths-Jones S."/>
            <person name="Gross S."/>
            <person name="Guigo R."/>
            <person name="Gustafson E.A."/>
            <person name="Haerty W."/>
            <person name="Hahn M.W."/>
            <person name="Halligan D.L."/>
            <person name="Halpern A.L."/>
            <person name="Halter G.M."/>
            <person name="Han M.V."/>
            <person name="Heger A."/>
            <person name="Hillier L."/>
            <person name="Hinrichs A.S."/>
            <person name="Holmes I."/>
            <person name="Hoskins R.A."/>
            <person name="Hubisz M.J."/>
            <person name="Hultmark D."/>
            <person name="Huntley M.A."/>
            <person name="Jaffe D.B."/>
            <person name="Jagadeeshan S."/>
            <person name="Jeck W.R."/>
            <person name="Johnson J."/>
            <person name="Jones C.D."/>
            <person name="Jordan W.C."/>
            <person name="Karpen G.H."/>
            <person name="Kataoka E."/>
            <person name="Keightley P.D."/>
            <person name="Kheradpour P."/>
            <person name="Kirkness E.F."/>
            <person name="Koerich L.B."/>
            <person name="Kristiansen K."/>
            <person name="Kudrna D."/>
            <person name="Kulathinal R.J."/>
            <person name="Kumar S."/>
            <person name="Kwok R."/>
            <person name="Lander E."/>
            <person name="Langley C.H."/>
            <person name="Lapoint R."/>
            <person name="Lazzaro B.P."/>
            <person name="Lee S.J."/>
            <person name="Levesque L."/>
            <person name="Li R."/>
            <person name="Lin C.F."/>
            <person name="Lin M.F."/>
            <person name="Lindblad-Toh K."/>
            <person name="Llopart A."/>
            <person name="Long M."/>
            <person name="Low L."/>
            <person name="Lozovsky E."/>
            <person name="Lu J."/>
            <person name="Luo M."/>
            <person name="Machado C.A."/>
            <person name="Makalowski W."/>
            <person name="Marzo M."/>
            <person name="Matsuda M."/>
            <person name="Matzkin L."/>
            <person name="McAllister B."/>
            <person name="McBride C.S."/>
            <person name="McKernan B."/>
            <person name="McKernan K."/>
            <person name="Mendez-Lago M."/>
            <person name="Minx P."/>
            <person name="Mollenhauer M.U."/>
            <person name="Montooth K."/>
            <person name="Mount S.M."/>
            <person name="Mu X."/>
            <person name="Myers E."/>
            <person name="Negre B."/>
            <person name="Newfeld S."/>
            <person name="Nielsen R."/>
            <person name="Noor M.A."/>
            <person name="O'Grady P."/>
            <person name="Pachter L."/>
            <person name="Papaceit M."/>
            <person name="Parisi M.J."/>
            <person name="Parisi M."/>
            <person name="Parts L."/>
            <person name="Pedersen J.S."/>
            <person name="Pesole G."/>
            <person name="Phillippy A.M."/>
            <person name="Ponting C.P."/>
            <person name="Pop M."/>
            <person name="Porcelli D."/>
            <person name="Powell J.R."/>
            <person name="Prohaska S."/>
            <person name="Pruitt K."/>
            <person name="Puig M."/>
            <person name="Quesneville H."/>
            <person name="Ram K.R."/>
            <person name="Rand D."/>
            <person name="Rasmussen M.D."/>
            <person name="Reed L.K."/>
            <person name="Reenan R."/>
            <person name="Reily A."/>
            <person name="Remington K.A."/>
            <person name="Rieger T.T."/>
            <person name="Ritchie M.G."/>
            <person name="Robin C."/>
            <person name="Rogers Y.H."/>
            <person name="Rohde C."/>
            <person name="Rozas J."/>
            <person name="Rubenfield M.J."/>
            <person name="Ruiz A."/>
            <person name="Russo S."/>
            <person name="Salzberg S.L."/>
            <person name="Sanchez-Gracia A."/>
            <person name="Saranga D.J."/>
            <person name="Sato H."/>
            <person name="Schaeffer S.W."/>
            <person name="Schatz M.C."/>
            <person name="Schlenke T."/>
            <person name="Schwartz R."/>
            <person name="Segarra C."/>
            <person name="Singh R.S."/>
            <person name="Sirot L."/>
            <person name="Sirota M."/>
            <person name="Sisneros N.B."/>
            <person name="Smith C.D."/>
            <person name="Smith T.F."/>
            <person name="Spieth J."/>
            <person name="Stage D.E."/>
            <person name="Stark A."/>
            <person name="Stephan W."/>
            <person name="Strausberg R.L."/>
            <person name="Strempel S."/>
            <person name="Sturgill D."/>
            <person name="Sutton G."/>
            <person name="Sutton G.G."/>
            <person name="Tao W."/>
            <person name="Teichmann S."/>
            <person name="Tobari Y.N."/>
            <person name="Tomimura Y."/>
            <person name="Tsolas J.M."/>
            <person name="Valente V.L."/>
            <person name="Venter E."/>
            <person name="Venter J.C."/>
            <person name="Vicario S."/>
            <person name="Vieira F.G."/>
            <person name="Vilella A.J."/>
            <person name="Villasante A."/>
            <person name="Walenz B."/>
            <person name="Wang J."/>
            <person name="Wasserman M."/>
            <person name="Watts T."/>
            <person name="Wilson D."/>
            <person name="Wilson R.K."/>
            <person name="Wing R.A."/>
            <person name="Wolfner M.F."/>
            <person name="Wong A."/>
            <person name="Wong G.K."/>
            <person name="Wu C.I."/>
            <person name="Wu G."/>
            <person name="Yamamoto D."/>
            <person name="Yang H.P."/>
            <person name="Yang S.P."/>
            <person name="Yorke J.A."/>
            <person name="Yoshida K."/>
            <person name="Zdobnov E."/>
            <person name="Zhang P."/>
            <person name="Zhang Y."/>
            <person name="Zimin A.V."/>
            <person name="Baldwin J."/>
            <person name="Abdouelleil A."/>
            <person name="Abdulkadir J."/>
            <person name="Abebe A."/>
            <person name="Abera B."/>
            <person name="Abreu J."/>
            <person name="Acer S.C."/>
            <person name="Aftuck L."/>
            <person name="Alexander A."/>
            <person name="An P."/>
            <person name="Anderson E."/>
            <person name="Anderson S."/>
            <person name="Arachi H."/>
            <person name="Azer M."/>
            <person name="Bachantsang P."/>
            <person name="Barry A."/>
            <person name="Bayul T."/>
            <person name="Berlin A."/>
            <person name="Bessette D."/>
            <person name="Bloom T."/>
            <person name="Blye J."/>
            <person name="Boguslavskiy L."/>
            <person name="Bonnet C."/>
            <person name="Boukhgalter B."/>
            <person name="Bourzgui I."/>
            <person name="Brown A."/>
            <person name="Cahill P."/>
            <person name="Channer S."/>
            <person name="Cheshatsang Y."/>
            <person name="Chuda L."/>
            <person name="Citroen M."/>
            <person name="Collymore A."/>
            <person name="Cooke P."/>
            <person name="Costello M."/>
            <person name="D'Aco K."/>
            <person name="Daza R."/>
            <person name="De Haan G."/>
            <person name="DeGray S."/>
            <person name="DeMaso C."/>
            <person name="Dhargay N."/>
            <person name="Dooley K."/>
            <person name="Dooley E."/>
            <person name="Doricent M."/>
            <person name="Dorje P."/>
            <person name="Dorjee K."/>
            <person name="Dupes A."/>
            <person name="Elong R."/>
            <person name="Falk J."/>
            <person name="Farina A."/>
            <person name="Faro S."/>
            <person name="Ferguson D."/>
            <person name="Fisher S."/>
            <person name="Foley C.D."/>
            <person name="Franke A."/>
            <person name="Friedrich D."/>
            <person name="Gadbois L."/>
            <person name="Gearin G."/>
            <person name="Gearin C.R."/>
            <person name="Giannoukos G."/>
            <person name="Goode T."/>
            <person name="Graham J."/>
            <person name="Grandbois E."/>
            <person name="Grewal S."/>
            <person name="Gyaltsen K."/>
            <person name="Hafez N."/>
            <person name="Hagos B."/>
            <person name="Hall J."/>
            <person name="Henson C."/>
            <person name="Hollinger A."/>
            <person name="Honan T."/>
            <person name="Huard M.D."/>
            <person name="Hughes L."/>
            <person name="Hurhula B."/>
            <person name="Husby M.E."/>
            <person name="Kamat A."/>
            <person name="Kanga B."/>
            <person name="Kashin S."/>
            <person name="Khazanovich D."/>
            <person name="Kisner P."/>
            <person name="Lance K."/>
            <person name="Lara M."/>
            <person name="Lee W."/>
            <person name="Lennon N."/>
            <person name="Letendre F."/>
            <person name="LeVine R."/>
            <person name="Lipovsky A."/>
            <person name="Liu X."/>
            <person name="Liu J."/>
            <person name="Liu S."/>
            <person name="Lokyitsang T."/>
            <person name="Lokyitsang Y."/>
            <person name="Lubonja R."/>
            <person name="Lui A."/>
            <person name="MacDonald P."/>
            <person name="Magnisalis V."/>
            <person name="Maru K."/>
            <person name="Matthews C."/>
            <person name="McCusker W."/>
            <person name="McDonough S."/>
            <person name="Mehta T."/>
            <person name="Meldrim J."/>
            <person name="Meneus L."/>
            <person name="Mihai O."/>
            <person name="Mihalev A."/>
            <person name="Mihova T."/>
            <person name="Mittelman R."/>
            <person name="Mlenga V."/>
            <person name="Montmayeur A."/>
            <person name="Mulrain L."/>
            <person name="Navidi A."/>
            <person name="Naylor J."/>
            <person name="Negash T."/>
            <person name="Nguyen T."/>
            <person name="Nguyen N."/>
            <person name="Nicol R."/>
            <person name="Norbu C."/>
            <person name="Norbu N."/>
            <person name="Novod N."/>
            <person name="O'Neill B."/>
            <person name="Osman S."/>
            <person name="Markiewicz E."/>
            <person name="Oyono O.L."/>
            <person name="Patti C."/>
            <person name="Phunkhang P."/>
            <person name="Pierre F."/>
            <person name="Priest M."/>
            <person name="Raghuraman S."/>
            <person name="Rege F."/>
            <person name="Reyes R."/>
            <person name="Rise C."/>
            <person name="Rogov P."/>
            <person name="Ross K."/>
            <person name="Ryan E."/>
            <person name="Settipalli S."/>
            <person name="Shea T."/>
            <person name="Sherpa N."/>
            <person name="Shi L."/>
            <person name="Shih D."/>
            <person name="Sparrow T."/>
            <person name="Spaulding J."/>
            <person name="Stalker J."/>
            <person name="Stange-Thomann N."/>
            <person name="Stavropoulos S."/>
            <person name="Stone C."/>
            <person name="Strader C."/>
            <person name="Tesfaye S."/>
            <person name="Thomson T."/>
            <person name="Thoulutsang Y."/>
            <person name="Thoulutsang D."/>
            <person name="Topham K."/>
            <person name="Topping I."/>
            <person name="Tsamla T."/>
            <person name="Vassiliev H."/>
            <person name="Vo A."/>
            <person name="Wangchuk T."/>
            <person name="Wangdi T."/>
            <person name="Weiand M."/>
            <person name="Wilkinson J."/>
            <person name="Wilson A."/>
            <person name="Yadav S."/>
            <person name="Young G."/>
            <person name="Yu Q."/>
            <person name="Zembek L."/>
            <person name="Zhong D."/>
            <person name="Zimmer A."/>
            <person name="Zwirko Z."/>
            <person name="Jaffe D.B."/>
            <person name="Alvarez P."/>
            <person name="Brockman W."/>
            <person name="Butler J."/>
            <person name="Chin C."/>
            <person name="Gnerre S."/>
            <person name="Grabherr M."/>
            <person name="Kleber M."/>
            <person name="Mauceli E."/>
            <person name="MacCallum I."/>
        </authorList>
    </citation>
    <scope>NUCLEOTIDE SEQUENCE [LARGE SCALE GENOMIC DNA]</scope>
    <source>
        <strain evidence="3">Tucson 14024-0371.13</strain>
    </source>
</reference>
<organism evidence="2 3">
    <name type="scientific">Drosophila ananassae</name>
    <name type="common">Fruit fly</name>
    <dbReference type="NCBI Taxonomy" id="7217"/>
    <lineage>
        <taxon>Eukaryota</taxon>
        <taxon>Metazoa</taxon>
        <taxon>Ecdysozoa</taxon>
        <taxon>Arthropoda</taxon>
        <taxon>Hexapoda</taxon>
        <taxon>Insecta</taxon>
        <taxon>Pterygota</taxon>
        <taxon>Neoptera</taxon>
        <taxon>Endopterygota</taxon>
        <taxon>Diptera</taxon>
        <taxon>Brachycera</taxon>
        <taxon>Muscomorpha</taxon>
        <taxon>Ephydroidea</taxon>
        <taxon>Drosophilidae</taxon>
        <taxon>Drosophila</taxon>
        <taxon>Sophophora</taxon>
    </lineage>
</organism>
<sequence length="76" mass="8410">MPGTKTAYPARPMPGRCVYWRPTRNGDWLTTRGQALTTEPSGSSSSSSEDPAEEQALDTPWVSLIVKSEKRVRKDS</sequence>
<accession>A0A0P9AAK5</accession>
<dbReference type="Proteomes" id="UP000007801">
    <property type="component" value="Unassembled WGS sequence"/>
</dbReference>
<dbReference type="EMBL" id="CH902645">
    <property type="protein sequence ID" value="KPU75312.1"/>
    <property type="molecule type" value="Genomic_DNA"/>
</dbReference>
<feature type="compositionally biased region" description="Polar residues" evidence="1">
    <location>
        <begin position="31"/>
        <end position="40"/>
    </location>
</feature>
<proteinExistence type="predicted"/>
<gene>
    <name evidence="2" type="primary">Dana\GF27764</name>
    <name evidence="2" type="ORF">GF27764</name>
</gene>